<dbReference type="InParanoid" id="A0A061DXS7"/>
<dbReference type="GO" id="GO:0005634">
    <property type="term" value="C:nucleus"/>
    <property type="evidence" value="ECO:0007669"/>
    <property type="project" value="UniProtKB-SubCell"/>
</dbReference>
<evidence type="ECO:0000256" key="4">
    <source>
        <dbReference type="ARBA" id="ARBA00023163"/>
    </source>
</evidence>
<dbReference type="CDD" id="cd10017">
    <property type="entry name" value="B3_DNA"/>
    <property type="match status" value="1"/>
</dbReference>
<keyword evidence="5" id="KW-0539">Nucleus</keyword>
<keyword evidence="9" id="KW-1185">Reference proteome</keyword>
<dbReference type="EMBL" id="CM001880">
    <property type="protein sequence ID" value="EOX97172.1"/>
    <property type="molecule type" value="Genomic_DNA"/>
</dbReference>
<proteinExistence type="predicted"/>
<dbReference type="AlphaFoldDB" id="A0A061DXS7"/>
<comment type="subcellular location">
    <subcellularLocation>
        <location evidence="1">Nucleus</location>
    </subcellularLocation>
</comment>
<protein>
    <recommendedName>
        <fullName evidence="7">TF-B3 domain-containing protein</fullName>
    </recommendedName>
</protein>
<dbReference type="OMA" id="GILIWIW"/>
<keyword evidence="2" id="KW-0805">Transcription regulation</keyword>
<evidence type="ECO:0000256" key="3">
    <source>
        <dbReference type="ARBA" id="ARBA00023125"/>
    </source>
</evidence>
<dbReference type="Gene3D" id="2.40.330.10">
    <property type="entry name" value="DNA-binding pseudobarrel domain"/>
    <property type="match status" value="1"/>
</dbReference>
<dbReference type="GO" id="GO:0003700">
    <property type="term" value="F:DNA-binding transcription factor activity"/>
    <property type="evidence" value="ECO:0007669"/>
    <property type="project" value="InterPro"/>
</dbReference>
<keyword evidence="6" id="KW-0812">Transmembrane</keyword>
<dbReference type="PANTHER" id="PTHR31140">
    <property type="entry name" value="B3 DOMAIN-CONTAINING TRANSCRIPTION FACTOR ABI3"/>
    <property type="match status" value="1"/>
</dbReference>
<keyword evidence="6" id="KW-1133">Transmembrane helix</keyword>
<dbReference type="GO" id="GO:0003677">
    <property type="term" value="F:DNA binding"/>
    <property type="evidence" value="ECO:0007669"/>
    <property type="project" value="UniProtKB-KW"/>
</dbReference>
<keyword evidence="6" id="KW-0472">Membrane</keyword>
<organism evidence="8 9">
    <name type="scientific">Theobroma cacao</name>
    <name type="common">Cacao</name>
    <name type="synonym">Cocoa</name>
    <dbReference type="NCBI Taxonomy" id="3641"/>
    <lineage>
        <taxon>Eukaryota</taxon>
        <taxon>Viridiplantae</taxon>
        <taxon>Streptophyta</taxon>
        <taxon>Embryophyta</taxon>
        <taxon>Tracheophyta</taxon>
        <taxon>Spermatophyta</taxon>
        <taxon>Magnoliopsida</taxon>
        <taxon>eudicotyledons</taxon>
        <taxon>Gunneridae</taxon>
        <taxon>Pentapetalae</taxon>
        <taxon>rosids</taxon>
        <taxon>malvids</taxon>
        <taxon>Malvales</taxon>
        <taxon>Malvaceae</taxon>
        <taxon>Byttnerioideae</taxon>
        <taxon>Theobroma</taxon>
    </lineage>
</organism>
<evidence type="ECO:0000256" key="6">
    <source>
        <dbReference type="SAM" id="Phobius"/>
    </source>
</evidence>
<gene>
    <name evidence="8" type="ORF">TCM_006262</name>
</gene>
<dbReference type="InterPro" id="IPR044800">
    <property type="entry name" value="LEC2-like"/>
</dbReference>
<dbReference type="SUPFAM" id="SSF101936">
    <property type="entry name" value="DNA-binding pseudobarrel domain"/>
    <property type="match status" value="1"/>
</dbReference>
<accession>A0A061DXS7</accession>
<evidence type="ECO:0000259" key="7">
    <source>
        <dbReference type="PROSITE" id="PS50863"/>
    </source>
</evidence>
<keyword evidence="4" id="KW-0804">Transcription</keyword>
<evidence type="ECO:0000256" key="1">
    <source>
        <dbReference type="ARBA" id="ARBA00004123"/>
    </source>
</evidence>
<dbReference type="SMART" id="SM01019">
    <property type="entry name" value="B3"/>
    <property type="match status" value="1"/>
</dbReference>
<feature type="domain" description="TF-B3" evidence="7">
    <location>
        <begin position="2"/>
        <end position="105"/>
    </location>
</feature>
<evidence type="ECO:0000256" key="2">
    <source>
        <dbReference type="ARBA" id="ARBA00023015"/>
    </source>
</evidence>
<name>A0A061DXS7_THECC</name>
<dbReference type="PANTHER" id="PTHR31140:SF145">
    <property type="entry name" value="TF-B3 DOMAIN-CONTAINING PROTEIN"/>
    <property type="match status" value="1"/>
</dbReference>
<dbReference type="InterPro" id="IPR003340">
    <property type="entry name" value="B3_DNA-bd"/>
</dbReference>
<dbReference type="Gramene" id="EOX97172">
    <property type="protein sequence ID" value="EOX97172"/>
    <property type="gene ID" value="TCM_006262"/>
</dbReference>
<keyword evidence="3" id="KW-0238">DNA-binding</keyword>
<reference evidence="8 9" key="1">
    <citation type="journal article" date="2013" name="Genome Biol.">
        <title>The genome sequence of the most widely cultivated cacao type and its use to identify candidate genes regulating pod color.</title>
        <authorList>
            <person name="Motamayor J.C."/>
            <person name="Mockaitis K."/>
            <person name="Schmutz J."/>
            <person name="Haiminen N."/>
            <person name="Iii D.L."/>
            <person name="Cornejo O."/>
            <person name="Findley S.D."/>
            <person name="Zheng P."/>
            <person name="Utro F."/>
            <person name="Royaert S."/>
            <person name="Saski C."/>
            <person name="Jenkins J."/>
            <person name="Podicheti R."/>
            <person name="Zhao M."/>
            <person name="Scheffler B.E."/>
            <person name="Stack J.C."/>
            <person name="Feltus F.A."/>
            <person name="Mustiga G.M."/>
            <person name="Amores F."/>
            <person name="Phillips W."/>
            <person name="Marelli J.P."/>
            <person name="May G.D."/>
            <person name="Shapiro H."/>
            <person name="Ma J."/>
            <person name="Bustamante C.D."/>
            <person name="Schnell R.J."/>
            <person name="Main D."/>
            <person name="Gilbert D."/>
            <person name="Parida L."/>
            <person name="Kuhn D.N."/>
        </authorList>
    </citation>
    <scope>NUCLEOTIDE SEQUENCE [LARGE SCALE GENOMIC DNA]</scope>
    <source>
        <strain evidence="9">cv. Matina 1-6</strain>
    </source>
</reference>
<dbReference type="Pfam" id="PF02362">
    <property type="entry name" value="B3"/>
    <property type="match status" value="1"/>
</dbReference>
<evidence type="ECO:0000313" key="9">
    <source>
        <dbReference type="Proteomes" id="UP000026915"/>
    </source>
</evidence>
<dbReference type="eggNOG" id="ENOG502STMU">
    <property type="taxonomic scope" value="Eukaryota"/>
</dbReference>
<dbReference type="PROSITE" id="PS50863">
    <property type="entry name" value="B3"/>
    <property type="match status" value="1"/>
</dbReference>
<feature type="transmembrane region" description="Helical" evidence="6">
    <location>
        <begin position="112"/>
        <end position="135"/>
    </location>
</feature>
<dbReference type="InterPro" id="IPR015300">
    <property type="entry name" value="DNA-bd_pseudobarrel_sf"/>
</dbReference>
<sequence>MELFTKRLTQTDINKRLAIPTNSLVYFPGFRGNHSVELKVKDKSHRLWRFRCSIRKKRYLKPVFSSGWPEFTFSNSLRIGDKVSFRLEQGHVTGVEYGIEVQRKIRLLGKDVWADGFSGILIWIWMFFFLSVFTGLLGRVCYVPEDFFLLLSIISSNPFCSNLPFTEAASQRLRDHISLFSLLI</sequence>
<evidence type="ECO:0000256" key="5">
    <source>
        <dbReference type="ARBA" id="ARBA00023242"/>
    </source>
</evidence>
<evidence type="ECO:0000313" key="8">
    <source>
        <dbReference type="EMBL" id="EOX97172.1"/>
    </source>
</evidence>
<dbReference type="Proteomes" id="UP000026915">
    <property type="component" value="Chromosome 2"/>
</dbReference>
<dbReference type="HOGENOM" id="CLU_1470686_0_0_1"/>